<dbReference type="STRING" id="229919.GCA_001050195_03004"/>
<dbReference type="InterPro" id="IPR041664">
    <property type="entry name" value="AAA_16"/>
</dbReference>
<dbReference type="GO" id="GO:0005737">
    <property type="term" value="C:cytoplasm"/>
    <property type="evidence" value="ECO:0007669"/>
    <property type="project" value="TreeGrafter"/>
</dbReference>
<dbReference type="SUPFAM" id="SSF46894">
    <property type="entry name" value="C-terminal effector domain of the bipartite response regulators"/>
    <property type="match status" value="1"/>
</dbReference>
<sequence>MNEPVRILLLGPPVVFRGETRVEIPRREVRALLYVLASQDRAISRDELIGLFWPDSSEELARKRLRETLTRLRQALDGDLLETSSEQVWLKSEGLFVDVRLFQRQAEEVSLPLAQLPAANPLPAPVYQKIEEAVNLWRAPTFLAGARLPGSVLLEEWHRRLGMELEHRYGVLLERLADHDLALGNLEKARHWLEMVTAIDALNDAVHERMVQVYERLGDFTGGLSYLKKVRALYQQEGLDETPEVLERAERRFRQALLSPRERNAAVWSSERLPQIPLFGREAELRLLQAGWRRGGVLFVWGEAGSGKTRLVRELYHSITPSPRLMVATARRLEGGLPFQPFIEMLRSQVAAEEWRELPKTWLSVLSLLLPELKVMFREISPQEVAPSFAPSLIFEALHQALLLFSRGRRLFFLLENAHWCDETSLTALLYLKDHGFFKQRGVLVVTARVAESTPAFFRFASQCSEGEAVDEVRLLPLSTTAVAQLAAFVCGRELPPETVERLKEACGGNPLFLLESLRGLLAFPFLLQDPAKLTSLPVSGSWQALVRQRLQGLSPRAEHVLSVAAAIGTSFRVDVLERACSLAAEEVLAALEELERLYLIVVQSSETLIQYEFVQERIREVLLQEMSPARRRLVHLRVAEALKKMFPVMDSGLAATLASHYEEAGEGALAFGYWLEAARYARRLSSAPEARAAFQRAAHLLDALGGQIPDAQVMELYTAWIEYGFDMAQSSEVRFAAEALLSQGQARENVALIRRGWLGLAVAADLCEDADEGLRDLEAAFPYLSINPDPSDWGRYYYERGVFLVLRHQYHEAARELEYALRLLEDSRDARQIEWCHNIRYRLAMIYQLIGLPARGFEHASRAYEESRLTFNRLGSLRALTSLVAVEFFRGRFREALQYGLTALDMARATSNPRLQGTIFTFLAQAEMALGHLDDAWQHAVEAGDLVEGLAFGRVRSQACMIQGMILHWLGDLERAEGRYRESIEGVLTYVSADAMHRLGLLLVQRGRVEEGLSFIDQAVVFSREHDLGAFYLAGLLSRARGLYLLGQGEEARGLASQVAARAIERELVWYYQLAYWLLSEIALSNGQADDARQKALALLSQIPGGTSPLVEAAALRLVILASQNLGVDSTSFSTRLQSLVARLEERARSPALAELFQKRKADILGG</sequence>
<comment type="caution">
    <text evidence="4">The sequence shown here is derived from an EMBL/GenBank/DDBJ whole genome shotgun (WGS) entry which is preliminary data.</text>
</comment>
<dbReference type="InterPro" id="IPR019734">
    <property type="entry name" value="TPR_rpt"/>
</dbReference>
<dbReference type="InterPro" id="IPR011990">
    <property type="entry name" value="TPR-like_helical_dom_sf"/>
</dbReference>
<dbReference type="Proteomes" id="UP000264141">
    <property type="component" value="Unassembled WGS sequence"/>
</dbReference>
<dbReference type="Gene3D" id="1.10.10.10">
    <property type="entry name" value="Winged helix-like DNA-binding domain superfamily/Winged helix DNA-binding domain"/>
    <property type="match status" value="1"/>
</dbReference>
<protein>
    <recommendedName>
        <fullName evidence="3">Bacterial transcriptional activator domain-containing protein</fullName>
    </recommendedName>
</protein>
<dbReference type="InterPro" id="IPR036388">
    <property type="entry name" value="WH-like_DNA-bd_sf"/>
</dbReference>
<dbReference type="EMBL" id="DPBP01000008">
    <property type="protein sequence ID" value="HCE16600.1"/>
    <property type="molecule type" value="Genomic_DNA"/>
</dbReference>
<dbReference type="SMART" id="SM00028">
    <property type="entry name" value="TPR"/>
    <property type="match status" value="4"/>
</dbReference>
<name>A0A3D1JDD4_9CHLR</name>
<dbReference type="PANTHER" id="PTHR16305:SF28">
    <property type="entry name" value="GUANYLATE CYCLASE DOMAIN-CONTAINING PROTEIN"/>
    <property type="match status" value="1"/>
</dbReference>
<proteinExistence type="predicted"/>
<dbReference type="Pfam" id="PF13191">
    <property type="entry name" value="AAA_16"/>
    <property type="match status" value="1"/>
</dbReference>
<evidence type="ECO:0000313" key="4">
    <source>
        <dbReference type="EMBL" id="HCE16600.1"/>
    </source>
</evidence>
<dbReference type="InterPro" id="IPR005158">
    <property type="entry name" value="BTAD"/>
</dbReference>
<dbReference type="GO" id="GO:0006355">
    <property type="term" value="P:regulation of DNA-templated transcription"/>
    <property type="evidence" value="ECO:0007669"/>
    <property type="project" value="InterPro"/>
</dbReference>
<dbReference type="InterPro" id="IPR027417">
    <property type="entry name" value="P-loop_NTPase"/>
</dbReference>
<dbReference type="Gene3D" id="3.40.50.300">
    <property type="entry name" value="P-loop containing nucleotide triphosphate hydrolases"/>
    <property type="match status" value="1"/>
</dbReference>
<dbReference type="GO" id="GO:0005524">
    <property type="term" value="F:ATP binding"/>
    <property type="evidence" value="ECO:0007669"/>
    <property type="project" value="UniProtKB-KW"/>
</dbReference>
<evidence type="ECO:0000256" key="1">
    <source>
        <dbReference type="ARBA" id="ARBA00022741"/>
    </source>
</evidence>
<dbReference type="SUPFAM" id="SSF48452">
    <property type="entry name" value="TPR-like"/>
    <property type="match status" value="4"/>
</dbReference>
<evidence type="ECO:0000259" key="3">
    <source>
        <dbReference type="SMART" id="SM01043"/>
    </source>
</evidence>
<organism evidence="4 5">
    <name type="scientific">Anaerolinea thermolimosa</name>
    <dbReference type="NCBI Taxonomy" id="229919"/>
    <lineage>
        <taxon>Bacteria</taxon>
        <taxon>Bacillati</taxon>
        <taxon>Chloroflexota</taxon>
        <taxon>Anaerolineae</taxon>
        <taxon>Anaerolineales</taxon>
        <taxon>Anaerolineaceae</taxon>
        <taxon>Anaerolinea</taxon>
    </lineage>
</organism>
<keyword evidence="2" id="KW-0067">ATP-binding</keyword>
<dbReference type="AlphaFoldDB" id="A0A3D1JDD4"/>
<dbReference type="PANTHER" id="PTHR16305">
    <property type="entry name" value="TESTICULAR SOLUBLE ADENYLYL CYCLASE"/>
    <property type="match status" value="1"/>
</dbReference>
<feature type="domain" description="Bacterial transcriptional activator" evidence="3">
    <location>
        <begin position="97"/>
        <end position="253"/>
    </location>
</feature>
<reference evidence="4 5" key="1">
    <citation type="journal article" date="2018" name="Nat. Biotechnol.">
        <title>A standardized bacterial taxonomy based on genome phylogeny substantially revises the tree of life.</title>
        <authorList>
            <person name="Parks D.H."/>
            <person name="Chuvochina M."/>
            <person name="Waite D.W."/>
            <person name="Rinke C."/>
            <person name="Skarshewski A."/>
            <person name="Chaumeil P.A."/>
            <person name="Hugenholtz P."/>
        </authorList>
    </citation>
    <scope>NUCLEOTIDE SEQUENCE [LARGE SCALE GENOMIC DNA]</scope>
    <source>
        <strain evidence="4">UBA8781</strain>
    </source>
</reference>
<dbReference type="InterPro" id="IPR016032">
    <property type="entry name" value="Sig_transdc_resp-reg_C-effctor"/>
</dbReference>
<evidence type="ECO:0000256" key="2">
    <source>
        <dbReference type="ARBA" id="ARBA00022840"/>
    </source>
</evidence>
<dbReference type="SMART" id="SM01043">
    <property type="entry name" value="BTAD"/>
    <property type="match status" value="1"/>
</dbReference>
<accession>A0A3D1JDD4</accession>
<evidence type="ECO:0000313" key="5">
    <source>
        <dbReference type="Proteomes" id="UP000264141"/>
    </source>
</evidence>
<gene>
    <name evidence="4" type="ORF">DEQ80_01945</name>
</gene>
<keyword evidence="1" id="KW-0547">Nucleotide-binding</keyword>
<dbReference type="Gene3D" id="1.25.40.10">
    <property type="entry name" value="Tetratricopeptide repeat domain"/>
    <property type="match status" value="3"/>
</dbReference>
<dbReference type="SUPFAM" id="SSF52540">
    <property type="entry name" value="P-loop containing nucleoside triphosphate hydrolases"/>
    <property type="match status" value="1"/>
</dbReference>
<dbReference type="GO" id="GO:0004016">
    <property type="term" value="F:adenylate cyclase activity"/>
    <property type="evidence" value="ECO:0007669"/>
    <property type="project" value="TreeGrafter"/>
</dbReference>
<dbReference type="GO" id="GO:0003677">
    <property type="term" value="F:DNA binding"/>
    <property type="evidence" value="ECO:0007669"/>
    <property type="project" value="InterPro"/>
</dbReference>